<dbReference type="Proteomes" id="UP000727456">
    <property type="component" value="Unassembled WGS sequence"/>
</dbReference>
<proteinExistence type="predicted"/>
<evidence type="ECO:0000313" key="2">
    <source>
        <dbReference type="Proteomes" id="UP000727456"/>
    </source>
</evidence>
<reference evidence="1 2" key="1">
    <citation type="submission" date="2020-03" db="EMBL/GenBank/DDBJ databases">
        <title>Genomic Encyclopedia of Type Strains, Phase III (KMG-III): the genomes of soil and plant-associated and newly described type strains.</title>
        <authorList>
            <person name="Whitman W."/>
        </authorList>
    </citation>
    <scope>NUCLEOTIDE SEQUENCE [LARGE SCALE GENOMIC DNA]</scope>
    <source>
        <strain evidence="1 2">CECT 8804</strain>
    </source>
</reference>
<sequence>MPPINGVYRKAGTDRMGNRFVDFTPYPTLTPFQKATRPRIASALGLGSG</sequence>
<name>A0ABX0TR32_9SPHN</name>
<comment type="caution">
    <text evidence="1">The sequence shown here is derived from an EMBL/GenBank/DDBJ whole genome shotgun (WGS) entry which is preliminary data.</text>
</comment>
<keyword evidence="2" id="KW-1185">Reference proteome</keyword>
<dbReference type="EMBL" id="JAAOZC010000003">
    <property type="protein sequence ID" value="NIJ07896.1"/>
    <property type="molecule type" value="Genomic_DNA"/>
</dbReference>
<evidence type="ECO:0000313" key="1">
    <source>
        <dbReference type="EMBL" id="NIJ07896.1"/>
    </source>
</evidence>
<organism evidence="1 2">
    <name type="scientific">Sphingomonas vulcanisoli</name>
    <dbReference type="NCBI Taxonomy" id="1658060"/>
    <lineage>
        <taxon>Bacteria</taxon>
        <taxon>Pseudomonadati</taxon>
        <taxon>Pseudomonadota</taxon>
        <taxon>Alphaproteobacteria</taxon>
        <taxon>Sphingomonadales</taxon>
        <taxon>Sphingomonadaceae</taxon>
        <taxon>Sphingomonas</taxon>
    </lineage>
</organism>
<gene>
    <name evidence="1" type="ORF">FHS31_001506</name>
</gene>
<protein>
    <submittedName>
        <fullName evidence="1">Uncharacterized protein</fullName>
    </submittedName>
</protein>
<accession>A0ABX0TR32</accession>